<dbReference type="Proteomes" id="UP001178508">
    <property type="component" value="Chromosome 14"/>
</dbReference>
<dbReference type="Pfam" id="PF00031">
    <property type="entry name" value="Cystatin"/>
    <property type="match status" value="1"/>
</dbReference>
<keyword evidence="2" id="KW-0964">Secreted</keyword>
<evidence type="ECO:0000256" key="3">
    <source>
        <dbReference type="ARBA" id="ARBA00022729"/>
    </source>
</evidence>
<dbReference type="AlphaFoldDB" id="A0AAV1GEU1"/>
<dbReference type="PROSITE" id="PS51529">
    <property type="entry name" value="CYSTATIN_FETUIN_A"/>
    <property type="match status" value="1"/>
</dbReference>
<dbReference type="PANTHER" id="PTHR13814">
    <property type="entry name" value="FETUIN"/>
    <property type="match status" value="1"/>
</dbReference>
<dbReference type="GO" id="GO:0031012">
    <property type="term" value="C:extracellular matrix"/>
    <property type="evidence" value="ECO:0007669"/>
    <property type="project" value="TreeGrafter"/>
</dbReference>
<dbReference type="InterPro" id="IPR000010">
    <property type="entry name" value="Cystatin_dom"/>
</dbReference>
<evidence type="ECO:0000313" key="10">
    <source>
        <dbReference type="Proteomes" id="UP001178508"/>
    </source>
</evidence>
<dbReference type="InterPro" id="IPR050735">
    <property type="entry name" value="Kininogen_Fetuin_HRG"/>
</dbReference>
<sequence>MVFDLALLSCLKYKLYMPDTVGALLSIPSSALILTEMNPLRISVVLVLLVGQWAQASVLFPECDSPEAEEAALVAQDYLNEQHSHGYKYALNRIEDIKAYVLPSGDTMYTLEIELLETDCHVLDPTPLANCTVRPKVLTAVEGDCDVVLKKAGGVLTVTAFKCKTEESTEDLCLGCPTLLPLNDTAALDFVHASLVTFNNFTANETYSILEVGRMSSQIVSGGPAYLAEYIIIEANCMNDSCVPMNDTMAARGICIAKGLAADHTVDCRMFGTLMPAVDVNSTAAAAPAAPAMPPKHGLRFHKLTTFHNPELNVLLSAESAESAEVVPVVPVVVEIDVLPAADPSSAPADPAADPATTPADPAAEPTADSATDAPAPVPDDDSTSAADVPSSKESPLMFKRDVDAVSAPPSQTGPISLMPVCPGKVRFF</sequence>
<evidence type="ECO:0000313" key="9">
    <source>
        <dbReference type="EMBL" id="CAJ1071958.1"/>
    </source>
</evidence>
<keyword evidence="6" id="KW-0325">Glycoprotein</keyword>
<evidence type="ECO:0000256" key="2">
    <source>
        <dbReference type="ARBA" id="ARBA00022525"/>
    </source>
</evidence>
<dbReference type="InterPro" id="IPR025760">
    <property type="entry name" value="Cystatin_Fetuin_A"/>
</dbReference>
<protein>
    <submittedName>
        <fullName evidence="9">Alpha-2-HS-glycoprotein 2 isoform X1</fullName>
    </submittedName>
</protein>
<evidence type="ECO:0000256" key="7">
    <source>
        <dbReference type="SAM" id="MobiDB-lite"/>
    </source>
</evidence>
<gene>
    <name evidence="9" type="ORF">XNOV1_A004431</name>
</gene>
<evidence type="ECO:0000256" key="1">
    <source>
        <dbReference type="ARBA" id="ARBA00004613"/>
    </source>
</evidence>
<dbReference type="SUPFAM" id="SSF54403">
    <property type="entry name" value="Cystatin/monellin"/>
    <property type="match status" value="2"/>
</dbReference>
<accession>A0AAV1GEU1</accession>
<keyword evidence="10" id="KW-1185">Reference proteome</keyword>
<evidence type="ECO:0000256" key="6">
    <source>
        <dbReference type="ARBA" id="ARBA00023180"/>
    </source>
</evidence>
<evidence type="ECO:0000256" key="4">
    <source>
        <dbReference type="ARBA" id="ARBA00022737"/>
    </source>
</evidence>
<feature type="domain" description="Cystatin fetuin-A-type" evidence="8">
    <location>
        <begin position="58"/>
        <end position="166"/>
    </location>
</feature>
<keyword evidence="5" id="KW-1015">Disulfide bond</keyword>
<feature type="compositionally biased region" description="Low complexity" evidence="7">
    <location>
        <begin position="344"/>
        <end position="375"/>
    </location>
</feature>
<keyword evidence="3" id="KW-0732">Signal</keyword>
<dbReference type="Gene3D" id="3.10.450.10">
    <property type="match status" value="1"/>
</dbReference>
<feature type="region of interest" description="Disordered" evidence="7">
    <location>
        <begin position="344"/>
        <end position="419"/>
    </location>
</feature>
<comment type="subcellular location">
    <subcellularLocation>
        <location evidence="1">Secreted</location>
    </subcellularLocation>
</comment>
<name>A0AAV1GEU1_XYRNO</name>
<dbReference type="FunFam" id="3.10.450.10:FF:000009">
    <property type="entry name" value="Alpha-2-HS-glycoprotein 2"/>
    <property type="match status" value="1"/>
</dbReference>
<dbReference type="GO" id="GO:0004869">
    <property type="term" value="F:cysteine-type endopeptidase inhibitor activity"/>
    <property type="evidence" value="ECO:0007669"/>
    <property type="project" value="InterPro"/>
</dbReference>
<evidence type="ECO:0000256" key="5">
    <source>
        <dbReference type="ARBA" id="ARBA00023157"/>
    </source>
</evidence>
<dbReference type="CDD" id="cd00042">
    <property type="entry name" value="CY"/>
    <property type="match status" value="1"/>
</dbReference>
<organism evidence="9 10">
    <name type="scientific">Xyrichtys novacula</name>
    <name type="common">Pearly razorfish</name>
    <name type="synonym">Hemipteronotus novacula</name>
    <dbReference type="NCBI Taxonomy" id="13765"/>
    <lineage>
        <taxon>Eukaryota</taxon>
        <taxon>Metazoa</taxon>
        <taxon>Chordata</taxon>
        <taxon>Craniata</taxon>
        <taxon>Vertebrata</taxon>
        <taxon>Euteleostomi</taxon>
        <taxon>Actinopterygii</taxon>
        <taxon>Neopterygii</taxon>
        <taxon>Teleostei</taxon>
        <taxon>Neoteleostei</taxon>
        <taxon>Acanthomorphata</taxon>
        <taxon>Eupercaria</taxon>
        <taxon>Labriformes</taxon>
        <taxon>Labridae</taxon>
        <taxon>Xyrichtys</taxon>
    </lineage>
</organism>
<dbReference type="PANTHER" id="PTHR13814:SF6">
    <property type="entry name" value="ALPHA-2-HS-GLYCOPROTEIN"/>
    <property type="match status" value="1"/>
</dbReference>
<dbReference type="SMART" id="SM00043">
    <property type="entry name" value="CY"/>
    <property type="match status" value="1"/>
</dbReference>
<proteinExistence type="predicted"/>
<reference evidence="9" key="1">
    <citation type="submission" date="2023-08" db="EMBL/GenBank/DDBJ databases">
        <authorList>
            <person name="Alioto T."/>
            <person name="Alioto T."/>
            <person name="Gomez Garrido J."/>
        </authorList>
    </citation>
    <scope>NUCLEOTIDE SEQUENCE</scope>
</reference>
<dbReference type="EMBL" id="OY660877">
    <property type="protein sequence ID" value="CAJ1071958.1"/>
    <property type="molecule type" value="Genomic_DNA"/>
</dbReference>
<evidence type="ECO:0000259" key="8">
    <source>
        <dbReference type="PROSITE" id="PS51529"/>
    </source>
</evidence>
<dbReference type="GO" id="GO:0072562">
    <property type="term" value="C:blood microparticle"/>
    <property type="evidence" value="ECO:0007669"/>
    <property type="project" value="TreeGrafter"/>
</dbReference>
<keyword evidence="4" id="KW-0677">Repeat</keyword>
<dbReference type="InterPro" id="IPR046350">
    <property type="entry name" value="Cystatin_sf"/>
</dbReference>